<dbReference type="PANTHER" id="PTHR45918">
    <property type="entry name" value="ALPHA-1,3/1,6-MANNOSYLTRANSFERASE ALG2"/>
    <property type="match status" value="1"/>
</dbReference>
<proteinExistence type="inferred from homology"/>
<comment type="pathway">
    <text evidence="4">Protein modification; protein glycosylation.</text>
</comment>
<evidence type="ECO:0000259" key="5">
    <source>
        <dbReference type="Pfam" id="PF00534"/>
    </source>
</evidence>
<evidence type="ECO:0000256" key="1">
    <source>
        <dbReference type="ARBA" id="ARBA00003142"/>
    </source>
</evidence>
<comment type="caution">
    <text evidence="6">The sequence shown here is derived from an EMBL/GenBank/DDBJ whole genome shotgun (WGS) entry which is preliminary data.</text>
</comment>
<dbReference type="EMBL" id="AYKW01000041">
    <property type="protein sequence ID" value="PIL26667.1"/>
    <property type="molecule type" value="Genomic_DNA"/>
</dbReference>
<keyword evidence="4" id="KW-0472">Membrane</keyword>
<dbReference type="SUPFAM" id="SSF53756">
    <property type="entry name" value="UDP-Glycosyltransferase/glycogen phosphorylase"/>
    <property type="match status" value="1"/>
</dbReference>
<dbReference type="EC" id="2.4.1.132" evidence="4"/>
<accession>A0A2G8RYV2</accession>
<gene>
    <name evidence="6" type="ORF">GSI_11243</name>
</gene>
<evidence type="ECO:0000256" key="2">
    <source>
        <dbReference type="ARBA" id="ARBA00022676"/>
    </source>
</evidence>
<dbReference type="GO" id="GO:0102704">
    <property type="term" value="F:GDP-Man:Man(2)GlcNAc(2)-PP-Dol alpha-1,6-mannosyltransferase activity"/>
    <property type="evidence" value="ECO:0007669"/>
    <property type="project" value="UniProtKB-UniRule"/>
</dbReference>
<dbReference type="InterPro" id="IPR001296">
    <property type="entry name" value="Glyco_trans_1"/>
</dbReference>
<comment type="catalytic activity">
    <reaction evidence="4">
        <text>a beta-D-Man-(1-&gt;4)-beta-D-GlcNAc-(1-&gt;4)-alpha-D-GlcNAc-diphospho-di-trans,poly-cis-dolichol + GDP-alpha-D-mannose = an alpha-D-Man-(1-&gt;3)-beta-D-Man-(1-&gt;4)-beta-D-GlcNAc-(1-&gt;4)-alpha-D-GlcNAc-diphospho-di-trans,poly-cis-dolichol + GDP + H(+)</text>
        <dbReference type="Rhea" id="RHEA:29515"/>
        <dbReference type="Rhea" id="RHEA-COMP:19511"/>
        <dbReference type="Rhea" id="RHEA-COMP:19513"/>
        <dbReference type="ChEBI" id="CHEBI:15378"/>
        <dbReference type="ChEBI" id="CHEBI:57527"/>
        <dbReference type="ChEBI" id="CHEBI:58189"/>
        <dbReference type="ChEBI" id="CHEBI:58472"/>
        <dbReference type="ChEBI" id="CHEBI:132510"/>
        <dbReference type="EC" id="2.4.1.132"/>
    </reaction>
    <physiologicalReaction direction="left-to-right" evidence="4">
        <dbReference type="Rhea" id="RHEA:29516"/>
    </physiologicalReaction>
</comment>
<evidence type="ECO:0000256" key="3">
    <source>
        <dbReference type="ARBA" id="ARBA00022679"/>
    </source>
</evidence>
<organism evidence="6 7">
    <name type="scientific">Ganoderma sinense ZZ0214-1</name>
    <dbReference type="NCBI Taxonomy" id="1077348"/>
    <lineage>
        <taxon>Eukaryota</taxon>
        <taxon>Fungi</taxon>
        <taxon>Dikarya</taxon>
        <taxon>Basidiomycota</taxon>
        <taxon>Agaricomycotina</taxon>
        <taxon>Agaricomycetes</taxon>
        <taxon>Polyporales</taxon>
        <taxon>Polyporaceae</taxon>
        <taxon>Ganoderma</taxon>
    </lineage>
</organism>
<comment type="catalytic activity">
    <reaction evidence="4">
        <text>an alpha-D-Man-(1-&gt;3)-beta-D-Man-(1-&gt;4)-beta-D-GlcNAc-(1-&gt;4)-alpha-D-GlcNAc-diphospho-di-trans,poly-cis-dolichol + GDP-alpha-D-mannose = an alpha-D-Man-(1-&gt;3)-[alpha-D-Man-(1-&gt;6)]-beta-D-Man-(1-&gt;4)-beta-D-GlcNAc-(1-&gt;4)-alpha-D-GlcNAc-diphospho-di-trans,poly-cis-dolichol + GDP + H(+)</text>
        <dbReference type="Rhea" id="RHEA:29519"/>
        <dbReference type="Rhea" id="RHEA-COMP:19513"/>
        <dbReference type="Rhea" id="RHEA-COMP:19515"/>
        <dbReference type="ChEBI" id="CHEBI:15378"/>
        <dbReference type="ChEBI" id="CHEBI:57527"/>
        <dbReference type="ChEBI" id="CHEBI:58189"/>
        <dbReference type="ChEBI" id="CHEBI:132510"/>
        <dbReference type="ChEBI" id="CHEBI:132511"/>
        <dbReference type="EC" id="2.4.1.257"/>
    </reaction>
    <physiologicalReaction direction="left-to-right" evidence="4">
        <dbReference type="Rhea" id="RHEA:29520"/>
    </physiologicalReaction>
</comment>
<evidence type="ECO:0000313" key="6">
    <source>
        <dbReference type="EMBL" id="PIL26667.1"/>
    </source>
</evidence>
<sequence>MDFVEESTTRQADTILANSGFTVGVFKRHMPSIPITPRVVYPGINFDAYAAPDASQTDPDIAQVSSDRPTLLSVNRFEQKKNGVLAIESFALLRKGELISSPGSLRLVLAGGYDPRLQDNIKTLETMLESAKKHSLSYTILTPSTSTVPLPSYPSIAASAQVADVVLLLNFSGPQRSALLNAPSTQVLLYTPANEHFGIGPVEGMICGLPVLAANSGGPTESVVDAPPAEKTGWLRSPEPELWAEALREIIALNDGERHALSERARGRAREKFGMEAMARDMEAALKETVAMGQVPTPVAFWVVVALLFSLLAYVTQLVSL</sequence>
<comment type="function">
    <text evidence="1 4">Mannosylates Man(2)GlcNAc(2)-dolichol diphosphate and Man(1)GlcNAc(2)-dolichol diphosphate to form Man(3)GlcNAc(2)-dolichol diphosphate.</text>
</comment>
<feature type="transmembrane region" description="Helical" evidence="4">
    <location>
        <begin position="299"/>
        <end position="319"/>
    </location>
</feature>
<keyword evidence="7" id="KW-1185">Reference proteome</keyword>
<keyword evidence="4" id="KW-0812">Transmembrane</keyword>
<keyword evidence="4" id="KW-0256">Endoplasmic reticulum</keyword>
<dbReference type="STRING" id="1077348.A0A2G8RYV2"/>
<name>A0A2G8RYV2_9APHY</name>
<dbReference type="Gene3D" id="3.40.50.2000">
    <property type="entry name" value="Glycogen Phosphorylase B"/>
    <property type="match status" value="1"/>
</dbReference>
<dbReference type="Pfam" id="PF00534">
    <property type="entry name" value="Glycos_transf_1"/>
    <property type="match status" value="1"/>
</dbReference>
<comment type="subcellular location">
    <subcellularLocation>
        <location evidence="4">Endoplasmic reticulum membrane</location>
    </subcellularLocation>
</comment>
<feature type="domain" description="Glycosyl transferase family 1" evidence="5">
    <location>
        <begin position="158"/>
        <end position="267"/>
    </location>
</feature>
<evidence type="ECO:0000256" key="4">
    <source>
        <dbReference type="RuleBase" id="RU367136"/>
    </source>
</evidence>
<keyword evidence="4" id="KW-1133">Transmembrane helix</keyword>
<dbReference type="Proteomes" id="UP000230002">
    <property type="component" value="Unassembled WGS sequence"/>
</dbReference>
<dbReference type="UniPathway" id="UPA00378"/>
<evidence type="ECO:0000313" key="7">
    <source>
        <dbReference type="Proteomes" id="UP000230002"/>
    </source>
</evidence>
<dbReference type="GO" id="GO:0004378">
    <property type="term" value="F:GDP-Man:Man(1)GlcNAc(2)-PP-Dol alpha-1,3-mannosyltransferase activity"/>
    <property type="evidence" value="ECO:0007669"/>
    <property type="project" value="UniProtKB-UniRule"/>
</dbReference>
<dbReference type="InterPro" id="IPR027054">
    <property type="entry name" value="ALG2"/>
</dbReference>
<keyword evidence="3 4" id="KW-0808">Transferase</keyword>
<dbReference type="AlphaFoldDB" id="A0A2G8RYV2"/>
<dbReference type="OrthoDB" id="448893at2759"/>
<protein>
    <recommendedName>
        <fullName evidence="4">Alpha-1,3/1,6-mannosyltransferase ALG2</fullName>
        <ecNumber evidence="4">2.4.1.132</ecNumber>
        <ecNumber evidence="4">2.4.1.257</ecNumber>
    </recommendedName>
    <alternativeName>
        <fullName evidence="4">GDP-Man:Man(1)GlcNAc(2)-PP-Dol alpha-1,3-mannosyltransferase</fullName>
    </alternativeName>
</protein>
<keyword evidence="2 4" id="KW-0328">Glycosyltransferase</keyword>
<dbReference type="PANTHER" id="PTHR45918:SF1">
    <property type="entry name" value="ALPHA-1,3_1,6-MANNOSYLTRANSFERASE ALG2"/>
    <property type="match status" value="1"/>
</dbReference>
<dbReference type="EC" id="2.4.1.257" evidence="4"/>
<reference evidence="6 7" key="1">
    <citation type="journal article" date="2015" name="Sci. Rep.">
        <title>Chromosome-level genome map provides insights into diverse defense mechanisms in the medicinal fungus Ganoderma sinense.</title>
        <authorList>
            <person name="Zhu Y."/>
            <person name="Xu J."/>
            <person name="Sun C."/>
            <person name="Zhou S."/>
            <person name="Xu H."/>
            <person name="Nelson D.R."/>
            <person name="Qian J."/>
            <person name="Song J."/>
            <person name="Luo H."/>
            <person name="Xiang L."/>
            <person name="Li Y."/>
            <person name="Xu Z."/>
            <person name="Ji A."/>
            <person name="Wang L."/>
            <person name="Lu S."/>
            <person name="Hayward A."/>
            <person name="Sun W."/>
            <person name="Li X."/>
            <person name="Schwartz D.C."/>
            <person name="Wang Y."/>
            <person name="Chen S."/>
        </authorList>
    </citation>
    <scope>NUCLEOTIDE SEQUENCE [LARGE SCALE GENOMIC DNA]</scope>
    <source>
        <strain evidence="6 7">ZZ0214-1</strain>
    </source>
</reference>
<dbReference type="GO" id="GO:0005789">
    <property type="term" value="C:endoplasmic reticulum membrane"/>
    <property type="evidence" value="ECO:0007669"/>
    <property type="project" value="UniProtKB-SubCell"/>
</dbReference>
<comment type="similarity">
    <text evidence="4">Belongs to the glycosyltransferase group 1 family.</text>
</comment>